<dbReference type="Gene3D" id="1.10.10.10">
    <property type="entry name" value="Winged helix-like DNA-binding domain superfamily/Winged helix DNA-binding domain"/>
    <property type="match status" value="1"/>
</dbReference>
<dbReference type="Proteomes" id="UP000242415">
    <property type="component" value="Unassembled WGS sequence"/>
</dbReference>
<evidence type="ECO:0000259" key="4">
    <source>
        <dbReference type="PROSITE" id="PS50949"/>
    </source>
</evidence>
<dbReference type="CDD" id="cd07377">
    <property type="entry name" value="WHTH_GntR"/>
    <property type="match status" value="1"/>
</dbReference>
<dbReference type="GO" id="GO:0003677">
    <property type="term" value="F:DNA binding"/>
    <property type="evidence" value="ECO:0007669"/>
    <property type="project" value="UniProtKB-KW"/>
</dbReference>
<dbReference type="InterPro" id="IPR036390">
    <property type="entry name" value="WH_DNA-bd_sf"/>
</dbReference>
<reference evidence="6" key="1">
    <citation type="submission" date="2016-10" db="EMBL/GenBank/DDBJ databases">
        <authorList>
            <person name="Varghese N."/>
            <person name="Submissions S."/>
        </authorList>
    </citation>
    <scope>NUCLEOTIDE SEQUENCE [LARGE SCALE GENOMIC DNA]</scope>
    <source>
        <strain evidence="6">DSM 45245</strain>
    </source>
</reference>
<evidence type="ECO:0000313" key="6">
    <source>
        <dbReference type="Proteomes" id="UP000242415"/>
    </source>
</evidence>
<dbReference type="PROSITE" id="PS50949">
    <property type="entry name" value="HTH_GNTR"/>
    <property type="match status" value="1"/>
</dbReference>
<evidence type="ECO:0000256" key="1">
    <source>
        <dbReference type="ARBA" id="ARBA00023015"/>
    </source>
</evidence>
<evidence type="ECO:0000313" key="5">
    <source>
        <dbReference type="EMBL" id="SDY00742.1"/>
    </source>
</evidence>
<dbReference type="InterPro" id="IPR000524">
    <property type="entry name" value="Tscrpt_reg_HTH_GntR"/>
</dbReference>
<dbReference type="EMBL" id="FNPH01000001">
    <property type="protein sequence ID" value="SDY00742.1"/>
    <property type="molecule type" value="Genomic_DNA"/>
</dbReference>
<evidence type="ECO:0000256" key="2">
    <source>
        <dbReference type="ARBA" id="ARBA00023125"/>
    </source>
</evidence>
<dbReference type="RefSeq" id="WP_091550519.1">
    <property type="nucleotide sequence ID" value="NZ_FNPH01000001.1"/>
</dbReference>
<dbReference type="GO" id="GO:0003700">
    <property type="term" value="F:DNA-binding transcription factor activity"/>
    <property type="evidence" value="ECO:0007669"/>
    <property type="project" value="InterPro"/>
</dbReference>
<sequence>MATSKTQKIIDDIKAQIESGELRPGDQLPSTTELRQQYSVSITVVRGAINWLKATGLIEGVPGVGVFVAERNS</sequence>
<dbReference type="PANTHER" id="PTHR43537:SF5">
    <property type="entry name" value="UXU OPERON TRANSCRIPTIONAL REGULATOR"/>
    <property type="match status" value="1"/>
</dbReference>
<dbReference type="SMART" id="SM00345">
    <property type="entry name" value="HTH_GNTR"/>
    <property type="match status" value="1"/>
</dbReference>
<feature type="domain" description="HTH gntR-type" evidence="4">
    <location>
        <begin position="3"/>
        <end position="71"/>
    </location>
</feature>
<name>A0A1H3GBM1_9ACTN</name>
<dbReference type="Pfam" id="PF00392">
    <property type="entry name" value="GntR"/>
    <property type="match status" value="1"/>
</dbReference>
<dbReference type="InterPro" id="IPR036388">
    <property type="entry name" value="WH-like_DNA-bd_sf"/>
</dbReference>
<dbReference type="SUPFAM" id="SSF46785">
    <property type="entry name" value="Winged helix' DNA-binding domain"/>
    <property type="match status" value="1"/>
</dbReference>
<dbReference type="OrthoDB" id="3391093at2"/>
<gene>
    <name evidence="5" type="ORF">SAMN05444365_101355</name>
</gene>
<proteinExistence type="predicted"/>
<keyword evidence="6" id="KW-1185">Reference proteome</keyword>
<dbReference type="STRING" id="405436.SAMN05444365_101355"/>
<dbReference type="PANTHER" id="PTHR43537">
    <property type="entry name" value="TRANSCRIPTIONAL REGULATOR, GNTR FAMILY"/>
    <property type="match status" value="1"/>
</dbReference>
<protein>
    <submittedName>
        <fullName evidence="5">GntR family transcriptional regulator</fullName>
    </submittedName>
</protein>
<dbReference type="AlphaFoldDB" id="A0A1H3GBM1"/>
<organism evidence="5 6">
    <name type="scientific">Micromonospora pattaloongensis</name>
    <dbReference type="NCBI Taxonomy" id="405436"/>
    <lineage>
        <taxon>Bacteria</taxon>
        <taxon>Bacillati</taxon>
        <taxon>Actinomycetota</taxon>
        <taxon>Actinomycetes</taxon>
        <taxon>Micromonosporales</taxon>
        <taxon>Micromonosporaceae</taxon>
        <taxon>Micromonospora</taxon>
    </lineage>
</organism>
<keyword evidence="2" id="KW-0238">DNA-binding</keyword>
<keyword evidence="1" id="KW-0805">Transcription regulation</keyword>
<keyword evidence="3" id="KW-0804">Transcription</keyword>
<accession>A0A1H3GBM1</accession>
<evidence type="ECO:0000256" key="3">
    <source>
        <dbReference type="ARBA" id="ARBA00023163"/>
    </source>
</evidence>